<reference evidence="1 2" key="1">
    <citation type="submission" date="2020-04" db="EMBL/GenBank/DDBJ databases">
        <title>The Whole Genome Analysis of High salt-tolerant Sphingobium yanoikuyae YC-XJ2 with Aryl organophosphorus flame retardants (aryl-OPFRs)-degrading capacity and characteristics of Related phosphotriesterase.</title>
        <authorList>
            <person name="Li X."/>
        </authorList>
    </citation>
    <scope>NUCLEOTIDE SEQUENCE [LARGE SCALE GENOMIC DNA]</scope>
    <source>
        <strain evidence="1 2">YC-XJ2</strain>
    </source>
</reference>
<dbReference type="GO" id="GO:0032259">
    <property type="term" value="P:methylation"/>
    <property type="evidence" value="ECO:0007669"/>
    <property type="project" value="UniProtKB-KW"/>
</dbReference>
<dbReference type="InterPro" id="IPR029063">
    <property type="entry name" value="SAM-dependent_MTases_sf"/>
</dbReference>
<accession>A0A6M4G244</accession>
<dbReference type="Proteomes" id="UP000502611">
    <property type="component" value="Chromosome"/>
</dbReference>
<evidence type="ECO:0000313" key="1">
    <source>
        <dbReference type="EMBL" id="QJR00950.1"/>
    </source>
</evidence>
<name>A0A6M4G244_SPHYA</name>
<organism evidence="1 2">
    <name type="scientific">Sphingobium yanoikuyae</name>
    <name type="common">Sphingomonas yanoikuyae</name>
    <dbReference type="NCBI Taxonomy" id="13690"/>
    <lineage>
        <taxon>Bacteria</taxon>
        <taxon>Pseudomonadati</taxon>
        <taxon>Pseudomonadota</taxon>
        <taxon>Alphaproteobacteria</taxon>
        <taxon>Sphingomonadales</taxon>
        <taxon>Sphingomonadaceae</taxon>
        <taxon>Sphingobium</taxon>
    </lineage>
</organism>
<dbReference type="RefSeq" id="WP_169859975.1">
    <property type="nucleotide sequence ID" value="NZ_CP053021.1"/>
</dbReference>
<dbReference type="Pfam" id="PF13489">
    <property type="entry name" value="Methyltransf_23"/>
    <property type="match status" value="1"/>
</dbReference>
<keyword evidence="1" id="KW-0808">Transferase</keyword>
<evidence type="ECO:0000313" key="2">
    <source>
        <dbReference type="Proteomes" id="UP000502611"/>
    </source>
</evidence>
<dbReference type="GO" id="GO:0008168">
    <property type="term" value="F:methyltransferase activity"/>
    <property type="evidence" value="ECO:0007669"/>
    <property type="project" value="UniProtKB-KW"/>
</dbReference>
<dbReference type="SUPFAM" id="SSF53335">
    <property type="entry name" value="S-adenosyl-L-methionine-dependent methyltransferases"/>
    <property type="match status" value="1"/>
</dbReference>
<proteinExistence type="predicted"/>
<sequence length="174" mass="19225">MRRKARIAAARGIGKVEPGRLPDTIGFDGRCYDLIVLLDVLEHVEQDREALAALRDRLAPGGRILLTVPVAPWLWSEHDMLHHHKRRYTAASLYAVARDAGLQVHEKGRFNALLFPVAVLARAVQRLTGRGAASEAAPPTSLNTLLRHVFATERHLFGRVSLPFGLSLYAILTA</sequence>
<gene>
    <name evidence="1" type="ORF">HH800_01290</name>
</gene>
<keyword evidence="1" id="KW-0489">Methyltransferase</keyword>
<dbReference type="Gene3D" id="3.40.50.150">
    <property type="entry name" value="Vaccinia Virus protein VP39"/>
    <property type="match status" value="1"/>
</dbReference>
<dbReference type="EMBL" id="CP053021">
    <property type="protein sequence ID" value="QJR00950.1"/>
    <property type="molecule type" value="Genomic_DNA"/>
</dbReference>
<protein>
    <submittedName>
        <fullName evidence="1">Methyltransferase domain-containing protein</fullName>
    </submittedName>
</protein>
<dbReference type="AlphaFoldDB" id="A0A6M4G244"/>